<dbReference type="AlphaFoldDB" id="A0AA39CK86"/>
<reference evidence="6" key="1">
    <citation type="submission" date="2022-10" db="EMBL/GenBank/DDBJ databases">
        <title>Culturing micro-colonial fungi from biological soil crusts in the Mojave desert and describing Neophaeococcomyces mojavensis, and introducing the new genera and species Taxawa tesnikishii.</title>
        <authorList>
            <person name="Kurbessoian T."/>
            <person name="Stajich J.E."/>
        </authorList>
    </citation>
    <scope>NUCLEOTIDE SEQUENCE</scope>
    <source>
        <strain evidence="6">TK_41</strain>
    </source>
</reference>
<dbReference type="PANTHER" id="PTHR43175:SF3">
    <property type="entry name" value="CARBON DISULFIDE HYDROLASE"/>
    <property type="match status" value="1"/>
</dbReference>
<feature type="binding site" evidence="4">
    <location>
        <position position="100"/>
    </location>
    <ligand>
        <name>Zn(2+)</name>
        <dbReference type="ChEBI" id="CHEBI:29105"/>
    </ligand>
</feature>
<evidence type="ECO:0000256" key="1">
    <source>
        <dbReference type="ARBA" id="ARBA00006217"/>
    </source>
</evidence>
<keyword evidence="7" id="KW-1185">Reference proteome</keyword>
<dbReference type="PANTHER" id="PTHR43175">
    <property type="entry name" value="CARBONIC ANHYDRASE"/>
    <property type="match status" value="1"/>
</dbReference>
<comment type="similarity">
    <text evidence="1 5">Belongs to the beta-class carbonic anhydrase family.</text>
</comment>
<comment type="caution">
    <text evidence="6">The sequence shown here is derived from an EMBL/GenBank/DDBJ whole genome shotgun (WGS) entry which is preliminary data.</text>
</comment>
<dbReference type="EC" id="4.2.1.1" evidence="5"/>
<keyword evidence="3 4" id="KW-0862">Zinc</keyword>
<name>A0AA39CK86_9EURO</name>
<comment type="catalytic activity">
    <reaction evidence="5">
        <text>hydrogencarbonate + H(+) = CO2 + H2O</text>
        <dbReference type="Rhea" id="RHEA:10748"/>
        <dbReference type="ChEBI" id="CHEBI:15377"/>
        <dbReference type="ChEBI" id="CHEBI:15378"/>
        <dbReference type="ChEBI" id="CHEBI:16526"/>
        <dbReference type="ChEBI" id="CHEBI:17544"/>
        <dbReference type="EC" id="4.2.1.1"/>
    </reaction>
</comment>
<protein>
    <recommendedName>
        <fullName evidence="5">Carbonic anhydrase</fullName>
        <ecNumber evidence="5">4.2.1.1</ecNumber>
    </recommendedName>
    <alternativeName>
        <fullName evidence="5">Carbonate dehydratase</fullName>
    </alternativeName>
</protein>
<evidence type="ECO:0000313" key="7">
    <source>
        <dbReference type="Proteomes" id="UP001172673"/>
    </source>
</evidence>
<evidence type="ECO:0000256" key="3">
    <source>
        <dbReference type="ARBA" id="ARBA00022833"/>
    </source>
</evidence>
<accession>A0AA39CK86</accession>
<organism evidence="6 7">
    <name type="scientific">Cladophialophora chaetospira</name>
    <dbReference type="NCBI Taxonomy" id="386627"/>
    <lineage>
        <taxon>Eukaryota</taxon>
        <taxon>Fungi</taxon>
        <taxon>Dikarya</taxon>
        <taxon>Ascomycota</taxon>
        <taxon>Pezizomycotina</taxon>
        <taxon>Eurotiomycetes</taxon>
        <taxon>Chaetothyriomycetidae</taxon>
        <taxon>Chaetothyriales</taxon>
        <taxon>Herpotrichiellaceae</taxon>
        <taxon>Cladophialophora</taxon>
    </lineage>
</organism>
<comment type="function">
    <text evidence="5">Reversible hydration of carbon dioxide.</text>
</comment>
<keyword evidence="2 4" id="KW-0479">Metal-binding</keyword>
<feature type="binding site" evidence="4">
    <location>
        <position position="48"/>
    </location>
    <ligand>
        <name>Zn(2+)</name>
        <dbReference type="ChEBI" id="CHEBI:29105"/>
    </ligand>
</feature>
<dbReference type="GO" id="GO:0004089">
    <property type="term" value="F:carbonate dehydratase activity"/>
    <property type="evidence" value="ECO:0007669"/>
    <property type="project" value="UniProtKB-UniRule"/>
</dbReference>
<evidence type="ECO:0000256" key="4">
    <source>
        <dbReference type="PIRSR" id="PIRSR601765-1"/>
    </source>
</evidence>
<dbReference type="Proteomes" id="UP001172673">
    <property type="component" value="Unassembled WGS sequence"/>
</dbReference>
<dbReference type="InterPro" id="IPR036874">
    <property type="entry name" value="Carbonic_anhydrase_sf"/>
</dbReference>
<dbReference type="EMBL" id="JAPDRK010000005">
    <property type="protein sequence ID" value="KAJ9612124.1"/>
    <property type="molecule type" value="Genomic_DNA"/>
</dbReference>
<evidence type="ECO:0000256" key="2">
    <source>
        <dbReference type="ARBA" id="ARBA00022723"/>
    </source>
</evidence>
<keyword evidence="5" id="KW-0456">Lyase</keyword>
<feature type="binding site" evidence="4">
    <location>
        <position position="103"/>
    </location>
    <ligand>
        <name>Zn(2+)</name>
        <dbReference type="ChEBI" id="CHEBI:29105"/>
    </ligand>
</feature>
<sequence>MTQIRPAIEDLLERNKQYAAAHQPIPNLMTRMKNNPKEYGPHVLVVSCLDSRANPMEFLKLSVRECLIIRNVGGRFSPIAEQVAALDTLFHISRLILVHHTNCGASHVTKQQALESIREKRPEFTDFKAVEEKMPMFEDNQKALVEDLEKVKNCGFLRKDLIEQTVGLWLDVETGLLERIYPNGSTFKM</sequence>
<dbReference type="InterPro" id="IPR001765">
    <property type="entry name" value="Carbonic_anhydrase"/>
</dbReference>
<evidence type="ECO:0000256" key="5">
    <source>
        <dbReference type="RuleBase" id="RU003956"/>
    </source>
</evidence>
<feature type="binding site" evidence="4">
    <location>
        <position position="50"/>
    </location>
    <ligand>
        <name>Zn(2+)</name>
        <dbReference type="ChEBI" id="CHEBI:29105"/>
    </ligand>
</feature>
<gene>
    <name evidence="6" type="ORF">H2200_003721</name>
</gene>
<dbReference type="Gene3D" id="3.40.1050.10">
    <property type="entry name" value="Carbonic anhydrase"/>
    <property type="match status" value="1"/>
</dbReference>
<dbReference type="SMART" id="SM00947">
    <property type="entry name" value="Pro_CA"/>
    <property type="match status" value="1"/>
</dbReference>
<proteinExistence type="inferred from homology"/>
<dbReference type="Pfam" id="PF00484">
    <property type="entry name" value="Pro_CA"/>
    <property type="match status" value="1"/>
</dbReference>
<dbReference type="GO" id="GO:0008270">
    <property type="term" value="F:zinc ion binding"/>
    <property type="evidence" value="ECO:0007669"/>
    <property type="project" value="UniProtKB-UniRule"/>
</dbReference>
<dbReference type="SUPFAM" id="SSF53056">
    <property type="entry name" value="beta-carbonic anhydrase, cab"/>
    <property type="match status" value="1"/>
</dbReference>
<evidence type="ECO:0000313" key="6">
    <source>
        <dbReference type="EMBL" id="KAJ9612124.1"/>
    </source>
</evidence>
<comment type="cofactor">
    <cofactor evidence="4">
        <name>Zn(2+)</name>
        <dbReference type="ChEBI" id="CHEBI:29105"/>
    </cofactor>
    <text evidence="4">Binds 1 zinc ion per subunit.</text>
</comment>